<dbReference type="InterPro" id="IPR004547">
    <property type="entry name" value="Glucosamine6P_isomerase"/>
</dbReference>
<dbReference type="EC" id="3.5.99.6" evidence="7"/>
<dbReference type="AlphaFoldDB" id="A0AAD4NBT4"/>
<dbReference type="CDD" id="cd01399">
    <property type="entry name" value="GlcN6P_deaminase"/>
    <property type="match status" value="1"/>
</dbReference>
<reference evidence="9" key="1">
    <citation type="submission" date="2022-01" db="EMBL/GenBank/DDBJ databases">
        <title>Genome Sequence Resource for Two Populations of Ditylenchus destructor, the Migratory Endoparasitic Phytonematode.</title>
        <authorList>
            <person name="Zhang H."/>
            <person name="Lin R."/>
            <person name="Xie B."/>
        </authorList>
    </citation>
    <scope>NUCLEOTIDE SEQUENCE</scope>
    <source>
        <strain evidence="9">BazhouSP</strain>
    </source>
</reference>
<evidence type="ECO:0000259" key="8">
    <source>
        <dbReference type="Pfam" id="PF01182"/>
    </source>
</evidence>
<comment type="pathway">
    <text evidence="2">Nucleotide-sugar biosynthesis; UDP-N-acetyl-alpha-D-glucosamine biosynthesis; alpha-D-glucosamine 6-phosphate from D-fructose 6-phosphate: step 1/1.</text>
</comment>
<dbReference type="InterPro" id="IPR018321">
    <property type="entry name" value="Glucosamine6P_isomerase_CS"/>
</dbReference>
<dbReference type="GO" id="GO:0016853">
    <property type="term" value="F:isomerase activity"/>
    <property type="evidence" value="ECO:0007669"/>
    <property type="project" value="UniProtKB-KW"/>
</dbReference>
<gene>
    <name evidence="9" type="ORF">DdX_01938</name>
</gene>
<dbReference type="HAMAP" id="MF_01241">
    <property type="entry name" value="GlcN6P_deamin"/>
    <property type="match status" value="1"/>
</dbReference>
<comment type="subunit">
    <text evidence="4 7">Homohexamer.</text>
</comment>
<dbReference type="Gene3D" id="3.40.50.1360">
    <property type="match status" value="1"/>
</dbReference>
<keyword evidence="7" id="KW-0119">Carbohydrate metabolism</keyword>
<keyword evidence="10" id="KW-1185">Reference proteome</keyword>
<organism evidence="9 10">
    <name type="scientific">Ditylenchus destructor</name>
    <dbReference type="NCBI Taxonomy" id="166010"/>
    <lineage>
        <taxon>Eukaryota</taxon>
        <taxon>Metazoa</taxon>
        <taxon>Ecdysozoa</taxon>
        <taxon>Nematoda</taxon>
        <taxon>Chromadorea</taxon>
        <taxon>Rhabditida</taxon>
        <taxon>Tylenchina</taxon>
        <taxon>Tylenchomorpha</taxon>
        <taxon>Sphaerularioidea</taxon>
        <taxon>Anguinidae</taxon>
        <taxon>Anguininae</taxon>
        <taxon>Ditylenchus</taxon>
    </lineage>
</organism>
<feature type="domain" description="Glucosamine/galactosamine-6-phosphate isomerase" evidence="8">
    <location>
        <begin position="8"/>
        <end position="220"/>
    </location>
</feature>
<evidence type="ECO:0000256" key="1">
    <source>
        <dbReference type="ARBA" id="ARBA00000644"/>
    </source>
</evidence>
<evidence type="ECO:0000256" key="5">
    <source>
        <dbReference type="ARBA" id="ARBA00022801"/>
    </source>
</evidence>
<evidence type="ECO:0000256" key="2">
    <source>
        <dbReference type="ARBA" id="ARBA00004775"/>
    </source>
</evidence>
<keyword evidence="9" id="KW-0413">Isomerase</keyword>
<dbReference type="GO" id="GO:0042802">
    <property type="term" value="F:identical protein binding"/>
    <property type="evidence" value="ECO:0007669"/>
    <property type="project" value="TreeGrafter"/>
</dbReference>
<dbReference type="PANTHER" id="PTHR11280:SF5">
    <property type="entry name" value="GLUCOSAMINE-6-PHOSPHATE ISOMERASE"/>
    <property type="match status" value="1"/>
</dbReference>
<keyword evidence="5 7" id="KW-0378">Hydrolase</keyword>
<dbReference type="SUPFAM" id="SSF100950">
    <property type="entry name" value="NagB/RpiA/CoA transferase-like"/>
    <property type="match status" value="1"/>
</dbReference>
<evidence type="ECO:0000256" key="6">
    <source>
        <dbReference type="ARBA" id="ARBA00049961"/>
    </source>
</evidence>
<dbReference type="InterPro" id="IPR037171">
    <property type="entry name" value="NagB/RpiA_transferase-like"/>
</dbReference>
<dbReference type="Proteomes" id="UP001201812">
    <property type="component" value="Unassembled WGS sequence"/>
</dbReference>
<dbReference type="PANTHER" id="PTHR11280">
    <property type="entry name" value="GLUCOSAMINE-6-PHOSPHATE ISOMERASE"/>
    <property type="match status" value="1"/>
</dbReference>
<evidence type="ECO:0000256" key="4">
    <source>
        <dbReference type="ARBA" id="ARBA00011643"/>
    </source>
</evidence>
<dbReference type="GO" id="GO:0005737">
    <property type="term" value="C:cytoplasm"/>
    <property type="evidence" value="ECO:0007669"/>
    <property type="project" value="UniProtKB-SubCell"/>
</dbReference>
<sequence>MKLVVTEDYDEMSTFAANVVCKRINDFYAREKAKYFVLGLPTGSTPLGMYERLIQMNREGQVSFSRVETFNMDEYCGIPTDSEQSYHTFMYQNFFRHIDIHPTRAHILNGSAVDLEAECKNFEEKIAFAGGIDLFVGGIGSDGHVAFNEPGTSLTSRTHVQSLNAETIKDNARFFGDDPIKVPAQAITVGVGTIMDSREVLMLVNGSRKALALHKVIESPISHMWTGSALQNHPNTTFVVDEDATLELKVKTGIVEDSFGSAAEPVGFAGARRQAVRVASLLVAAAGKPVVGSRRPCSLAANSQGRRGSQVVVVVFTQREDSLFVLLRSLLPHPHNIIVRGISMVFDTTNNIKAPGTGASSPPDAYLTKWCVMSHALQIV</sequence>
<comment type="similarity">
    <text evidence="3 7">Belongs to the glucosamine/galactosamine-6-phosphate isomerase family.</text>
</comment>
<dbReference type="GO" id="GO:0019262">
    <property type="term" value="P:N-acetylneuraminate catabolic process"/>
    <property type="evidence" value="ECO:0007669"/>
    <property type="project" value="TreeGrafter"/>
</dbReference>
<dbReference type="InterPro" id="IPR006148">
    <property type="entry name" value="Glc/Gal-6P_isomerase"/>
</dbReference>
<protein>
    <recommendedName>
        <fullName evidence="7">Glucosamine-6-phosphate isomerase</fullName>
        <ecNumber evidence="7">3.5.99.6</ecNumber>
    </recommendedName>
    <alternativeName>
        <fullName evidence="7">Glucosamine-6-phosphate isomerase</fullName>
    </alternativeName>
</protein>
<dbReference type="EMBL" id="JAKKPZ010000002">
    <property type="protein sequence ID" value="KAI1725285.1"/>
    <property type="molecule type" value="Genomic_DNA"/>
</dbReference>
<dbReference type="GO" id="GO:0006046">
    <property type="term" value="P:N-acetylglucosamine catabolic process"/>
    <property type="evidence" value="ECO:0007669"/>
    <property type="project" value="TreeGrafter"/>
</dbReference>
<keyword evidence="7" id="KW-0963">Cytoplasm</keyword>
<comment type="function">
    <text evidence="6">Catalyzes the reversible conversion of alpha-D-glucosamine 6-phosphate (GlcN-6P) into beta-D-fructose 6-phosphate (Fru-6P) and ammonium ion, a regulatory reaction step in de novo uridine diphosphate-N-acetyl-alpha-D-glucosamine (UDP-GlcNAc) biosynthesis via hexosamine pathway.</text>
</comment>
<accession>A0AAD4NBT4</accession>
<comment type="catalytic activity">
    <reaction evidence="1 7">
        <text>alpha-D-glucosamine 6-phosphate + H2O = beta-D-fructose 6-phosphate + NH4(+)</text>
        <dbReference type="Rhea" id="RHEA:12172"/>
        <dbReference type="ChEBI" id="CHEBI:15377"/>
        <dbReference type="ChEBI" id="CHEBI:28938"/>
        <dbReference type="ChEBI" id="CHEBI:57634"/>
        <dbReference type="ChEBI" id="CHEBI:75989"/>
        <dbReference type="EC" id="3.5.99.6"/>
    </reaction>
</comment>
<evidence type="ECO:0000313" key="9">
    <source>
        <dbReference type="EMBL" id="KAI1725285.1"/>
    </source>
</evidence>
<comment type="caution">
    <text evidence="9">The sequence shown here is derived from an EMBL/GenBank/DDBJ whole genome shotgun (WGS) entry which is preliminary data.</text>
</comment>
<dbReference type="PROSITE" id="PS01161">
    <property type="entry name" value="GLC_GALNAC_ISOMERASE"/>
    <property type="match status" value="1"/>
</dbReference>
<name>A0AAD4NBT4_9BILA</name>
<dbReference type="Pfam" id="PF01182">
    <property type="entry name" value="Glucosamine_iso"/>
    <property type="match status" value="1"/>
</dbReference>
<evidence type="ECO:0000313" key="10">
    <source>
        <dbReference type="Proteomes" id="UP001201812"/>
    </source>
</evidence>
<dbReference type="GO" id="GO:0004342">
    <property type="term" value="F:glucosamine-6-phosphate deaminase activity"/>
    <property type="evidence" value="ECO:0007669"/>
    <property type="project" value="UniProtKB-UniRule"/>
</dbReference>
<evidence type="ECO:0000256" key="3">
    <source>
        <dbReference type="ARBA" id="ARBA00005526"/>
    </source>
</evidence>
<evidence type="ECO:0000256" key="7">
    <source>
        <dbReference type="RuleBase" id="RU361197"/>
    </source>
</evidence>
<dbReference type="GO" id="GO:0006043">
    <property type="term" value="P:glucosamine catabolic process"/>
    <property type="evidence" value="ECO:0007669"/>
    <property type="project" value="TreeGrafter"/>
</dbReference>
<dbReference type="GO" id="GO:0005975">
    <property type="term" value="P:carbohydrate metabolic process"/>
    <property type="evidence" value="ECO:0007669"/>
    <property type="project" value="InterPro"/>
</dbReference>
<dbReference type="NCBIfam" id="TIGR00502">
    <property type="entry name" value="nagB"/>
    <property type="match status" value="1"/>
</dbReference>
<proteinExistence type="inferred from homology"/>
<comment type="subcellular location">
    <subcellularLocation>
        <location evidence="7">Cytoplasm</location>
    </subcellularLocation>
</comment>